<dbReference type="Proteomes" id="UP000194761">
    <property type="component" value="Unassembled WGS sequence"/>
</dbReference>
<protein>
    <recommendedName>
        <fullName evidence="6">Resolvase/invertase-type recombinase catalytic domain-containing protein</fullName>
    </recommendedName>
</protein>
<keyword evidence="2" id="KW-0238">DNA-binding</keyword>
<reference evidence="7 8" key="1">
    <citation type="submission" date="2017-05" db="EMBL/GenBank/DDBJ databases">
        <title>Biotechnological potential of actinobacteria isolated from South African environments.</title>
        <authorList>
            <person name="Le Roes-Hill M."/>
            <person name="Prins A."/>
            <person name="Durrell K.A."/>
        </authorList>
    </citation>
    <scope>NUCLEOTIDE SEQUENCE [LARGE SCALE GENOMIC DNA]</scope>
    <source>
        <strain evidence="7">M26</strain>
    </source>
</reference>
<organism evidence="7 8">
    <name type="scientific">Streptosporangium minutum</name>
    <dbReference type="NCBI Taxonomy" id="569862"/>
    <lineage>
        <taxon>Bacteria</taxon>
        <taxon>Bacillati</taxon>
        <taxon>Actinomycetota</taxon>
        <taxon>Actinomycetes</taxon>
        <taxon>Streptosporangiales</taxon>
        <taxon>Streptosporangiaceae</taxon>
        <taxon>Streptosporangium</taxon>
    </lineage>
</organism>
<dbReference type="EMBL" id="NGFP01000174">
    <property type="protein sequence ID" value="OUC92439.1"/>
    <property type="molecule type" value="Genomic_DNA"/>
</dbReference>
<evidence type="ECO:0000256" key="4">
    <source>
        <dbReference type="PIRSR" id="PIRSR606118-50"/>
    </source>
</evidence>
<dbReference type="PANTHER" id="PTHR30461:SF2">
    <property type="entry name" value="SERINE RECOMBINASE PINE-RELATED"/>
    <property type="match status" value="1"/>
</dbReference>
<evidence type="ECO:0000313" key="7">
    <source>
        <dbReference type="EMBL" id="OUC92439.1"/>
    </source>
</evidence>
<dbReference type="PANTHER" id="PTHR30461">
    <property type="entry name" value="DNA-INVERTASE FROM LAMBDOID PROPHAGE"/>
    <property type="match status" value="1"/>
</dbReference>
<evidence type="ECO:0000256" key="5">
    <source>
        <dbReference type="PROSITE-ProRule" id="PRU10137"/>
    </source>
</evidence>
<dbReference type="SUPFAM" id="SSF53041">
    <property type="entry name" value="Resolvase-like"/>
    <property type="match status" value="1"/>
</dbReference>
<name>A0A243RCL2_9ACTN</name>
<dbReference type="InterPro" id="IPR006118">
    <property type="entry name" value="Recombinase_CS"/>
</dbReference>
<evidence type="ECO:0000313" key="8">
    <source>
        <dbReference type="Proteomes" id="UP000194761"/>
    </source>
</evidence>
<dbReference type="PROSITE" id="PS51736">
    <property type="entry name" value="RECOMBINASES_3"/>
    <property type="match status" value="1"/>
</dbReference>
<keyword evidence="1" id="KW-0229">DNA integration</keyword>
<dbReference type="GO" id="GO:0003677">
    <property type="term" value="F:DNA binding"/>
    <property type="evidence" value="ECO:0007669"/>
    <property type="project" value="UniProtKB-KW"/>
</dbReference>
<feature type="domain" description="Resolvase/invertase-type recombinase catalytic" evidence="6">
    <location>
        <begin position="21"/>
        <end position="160"/>
    </location>
</feature>
<dbReference type="GO" id="GO:0015074">
    <property type="term" value="P:DNA integration"/>
    <property type="evidence" value="ECO:0007669"/>
    <property type="project" value="UniProtKB-KW"/>
</dbReference>
<evidence type="ECO:0000256" key="1">
    <source>
        <dbReference type="ARBA" id="ARBA00022908"/>
    </source>
</evidence>
<keyword evidence="3" id="KW-0233">DNA recombination</keyword>
<gene>
    <name evidence="7" type="ORF">CA984_30150</name>
</gene>
<comment type="caution">
    <text evidence="7">The sequence shown here is derived from an EMBL/GenBank/DDBJ whole genome shotgun (WGS) entry which is preliminary data.</text>
</comment>
<dbReference type="Pfam" id="PF00239">
    <property type="entry name" value="Resolvase"/>
    <property type="match status" value="1"/>
</dbReference>
<feature type="active site" description="O-(5'-phospho-DNA)-serine intermediate" evidence="4 5">
    <location>
        <position position="29"/>
    </location>
</feature>
<dbReference type="GO" id="GO:0000150">
    <property type="term" value="F:DNA strand exchange activity"/>
    <property type="evidence" value="ECO:0007669"/>
    <property type="project" value="InterPro"/>
</dbReference>
<dbReference type="PROSITE" id="PS00398">
    <property type="entry name" value="RECOMBINASES_2"/>
    <property type="match status" value="1"/>
</dbReference>
<dbReference type="CDD" id="cd03768">
    <property type="entry name" value="SR_ResInv"/>
    <property type="match status" value="1"/>
</dbReference>
<dbReference type="InterPro" id="IPR006119">
    <property type="entry name" value="Resolv_N"/>
</dbReference>
<evidence type="ECO:0000256" key="3">
    <source>
        <dbReference type="ARBA" id="ARBA00023172"/>
    </source>
</evidence>
<sequence>MHTRALTRRPAKSDARPIDHGRFGYARVSTRGQTLEVQLAALNEAGVAAADVFAEKKSGKAGSPRPQWEDVRSRLRPGDTLVVSRLDRIGRDMREVMETAWSLQDLGAKLEILSGPLAGIYDPRGMGQIFFAVLAGFAQIEREMMIERTRDGLTLAAAEGRHGGRPAVISKDMMRVALGRRADGESVTGIAKGLTYKTASGEERTVSRRALYNAFKAHDAERASIA</sequence>
<evidence type="ECO:0000259" key="6">
    <source>
        <dbReference type="PROSITE" id="PS51736"/>
    </source>
</evidence>
<accession>A0A243RCL2</accession>
<dbReference type="SMART" id="SM00857">
    <property type="entry name" value="Resolvase"/>
    <property type="match status" value="1"/>
</dbReference>
<dbReference type="AlphaFoldDB" id="A0A243RCL2"/>
<dbReference type="InterPro" id="IPR036162">
    <property type="entry name" value="Resolvase-like_N_sf"/>
</dbReference>
<evidence type="ECO:0000256" key="2">
    <source>
        <dbReference type="ARBA" id="ARBA00023125"/>
    </source>
</evidence>
<dbReference type="InterPro" id="IPR050639">
    <property type="entry name" value="SSR_resolvase"/>
</dbReference>
<proteinExistence type="predicted"/>
<dbReference type="PROSITE" id="PS00397">
    <property type="entry name" value="RECOMBINASES_1"/>
    <property type="match status" value="1"/>
</dbReference>
<keyword evidence="8" id="KW-1185">Reference proteome</keyword>
<dbReference type="Gene3D" id="3.40.50.1390">
    <property type="entry name" value="Resolvase, N-terminal catalytic domain"/>
    <property type="match status" value="1"/>
</dbReference>